<keyword evidence="1 6" id="KW-0645">Protease</keyword>
<dbReference type="Proteomes" id="UP000770717">
    <property type="component" value="Unassembled WGS sequence"/>
</dbReference>
<dbReference type="GO" id="GO:0006508">
    <property type="term" value="P:proteolysis"/>
    <property type="evidence" value="ECO:0007669"/>
    <property type="project" value="UniProtKB-KW"/>
</dbReference>
<comment type="caution">
    <text evidence="9">The sequence shown here is derived from an EMBL/GenBank/DDBJ whole genome shotgun (WGS) entry which is preliminary data.</text>
</comment>
<evidence type="ECO:0000313" key="10">
    <source>
        <dbReference type="Proteomes" id="UP000770717"/>
    </source>
</evidence>
<feature type="signal peptide" evidence="7">
    <location>
        <begin position="1"/>
        <end position="19"/>
    </location>
</feature>
<keyword evidence="10" id="KW-1185">Reference proteome</keyword>
<keyword evidence="2 7" id="KW-0732">Signal</keyword>
<evidence type="ECO:0000256" key="3">
    <source>
        <dbReference type="ARBA" id="ARBA00022801"/>
    </source>
</evidence>
<dbReference type="PRINTS" id="PR00722">
    <property type="entry name" value="CHYMOTRYPSIN"/>
</dbReference>
<feature type="chain" id="PRO_5035226737" description="Peptidase S1 domain-containing protein" evidence="7">
    <location>
        <begin position="20"/>
        <end position="257"/>
    </location>
</feature>
<dbReference type="InterPro" id="IPR009003">
    <property type="entry name" value="Peptidase_S1_PA"/>
</dbReference>
<dbReference type="InterPro" id="IPR001314">
    <property type="entry name" value="Peptidase_S1A"/>
</dbReference>
<sequence>MKRFLTLLLSAACLLVSQGTKVKIIHGNEAIPHSRPYMALLIFETETEEMICGGSLIKPNWILTAGHCQKPRSLVTVLLGAHSREGREKGIQALRIAKSIQHPQYNHSNLKNDLRLIKLRGNARLGKNIQLLPLPEISEDIEAGSVCETAGWGVTEKKIEADYLREVNITILNRDKCQKRWQHRVNITQNLLCTSVGPNGQDSCTGDSGGPLICNGVYRGVTSFGENVCGQANDASIFTRLTKEYISWINSTIAKSV</sequence>
<dbReference type="SMART" id="SM00020">
    <property type="entry name" value="Tryp_SPc"/>
    <property type="match status" value="1"/>
</dbReference>
<name>A0A8J6FHN2_ELECQ</name>
<keyword evidence="3 6" id="KW-0378">Hydrolase</keyword>
<dbReference type="GO" id="GO:0004252">
    <property type="term" value="F:serine-type endopeptidase activity"/>
    <property type="evidence" value="ECO:0007669"/>
    <property type="project" value="InterPro"/>
</dbReference>
<evidence type="ECO:0000256" key="7">
    <source>
        <dbReference type="SAM" id="SignalP"/>
    </source>
</evidence>
<reference evidence="9" key="1">
    <citation type="thesis" date="2020" institute="ProQuest LLC" country="789 East Eisenhower Parkway, Ann Arbor, MI, USA">
        <title>Comparative Genomics and Chromosome Evolution.</title>
        <authorList>
            <person name="Mudd A.B."/>
        </authorList>
    </citation>
    <scope>NUCLEOTIDE SEQUENCE</scope>
    <source>
        <strain evidence="9">HN-11 Male</strain>
        <tissue evidence="9">Kidney and liver</tissue>
    </source>
</reference>
<accession>A0A8J6FHN2</accession>
<dbReference type="InterPro" id="IPR001254">
    <property type="entry name" value="Trypsin_dom"/>
</dbReference>
<dbReference type="FunFam" id="2.40.10.10:FF:000120">
    <property type="entry name" value="Putative serine protease"/>
    <property type="match status" value="1"/>
</dbReference>
<dbReference type="PROSITE" id="PS50240">
    <property type="entry name" value="TRYPSIN_DOM"/>
    <property type="match status" value="1"/>
</dbReference>
<gene>
    <name evidence="9" type="ORF">GDO78_007844</name>
</gene>
<dbReference type="EMBL" id="WNTK01000003">
    <property type="protein sequence ID" value="KAG9488258.1"/>
    <property type="molecule type" value="Genomic_DNA"/>
</dbReference>
<dbReference type="SUPFAM" id="SSF50494">
    <property type="entry name" value="Trypsin-like serine proteases"/>
    <property type="match status" value="1"/>
</dbReference>
<dbReference type="PROSITE" id="PS00134">
    <property type="entry name" value="TRYPSIN_HIS"/>
    <property type="match status" value="1"/>
</dbReference>
<protein>
    <recommendedName>
        <fullName evidence="8">Peptidase S1 domain-containing protein</fullName>
    </recommendedName>
</protein>
<dbReference type="Pfam" id="PF00089">
    <property type="entry name" value="Trypsin"/>
    <property type="match status" value="1"/>
</dbReference>
<dbReference type="OrthoDB" id="6755574at2759"/>
<organism evidence="9 10">
    <name type="scientific">Eleutherodactylus coqui</name>
    <name type="common">Puerto Rican coqui</name>
    <dbReference type="NCBI Taxonomy" id="57060"/>
    <lineage>
        <taxon>Eukaryota</taxon>
        <taxon>Metazoa</taxon>
        <taxon>Chordata</taxon>
        <taxon>Craniata</taxon>
        <taxon>Vertebrata</taxon>
        <taxon>Euteleostomi</taxon>
        <taxon>Amphibia</taxon>
        <taxon>Batrachia</taxon>
        <taxon>Anura</taxon>
        <taxon>Neobatrachia</taxon>
        <taxon>Hyloidea</taxon>
        <taxon>Eleutherodactylidae</taxon>
        <taxon>Eleutherodactylinae</taxon>
        <taxon>Eleutherodactylus</taxon>
        <taxon>Eleutherodactylus</taxon>
    </lineage>
</organism>
<evidence type="ECO:0000256" key="4">
    <source>
        <dbReference type="ARBA" id="ARBA00022825"/>
    </source>
</evidence>
<dbReference type="InterPro" id="IPR033116">
    <property type="entry name" value="TRYPSIN_SER"/>
</dbReference>
<evidence type="ECO:0000256" key="1">
    <source>
        <dbReference type="ARBA" id="ARBA00022670"/>
    </source>
</evidence>
<dbReference type="Gene3D" id="2.40.10.10">
    <property type="entry name" value="Trypsin-like serine proteases"/>
    <property type="match status" value="2"/>
</dbReference>
<keyword evidence="4 6" id="KW-0720">Serine protease</keyword>
<feature type="domain" description="Peptidase S1" evidence="8">
    <location>
        <begin position="24"/>
        <end position="254"/>
    </location>
</feature>
<evidence type="ECO:0000259" key="8">
    <source>
        <dbReference type="PROSITE" id="PS50240"/>
    </source>
</evidence>
<dbReference type="PANTHER" id="PTHR24271:SF52">
    <property type="entry name" value="GRANZYME K"/>
    <property type="match status" value="1"/>
</dbReference>
<dbReference type="AlphaFoldDB" id="A0A8J6FHN2"/>
<evidence type="ECO:0000313" key="9">
    <source>
        <dbReference type="EMBL" id="KAG9488258.1"/>
    </source>
</evidence>
<evidence type="ECO:0000256" key="6">
    <source>
        <dbReference type="RuleBase" id="RU363034"/>
    </source>
</evidence>
<dbReference type="PANTHER" id="PTHR24271">
    <property type="entry name" value="KALLIKREIN-RELATED"/>
    <property type="match status" value="1"/>
</dbReference>
<evidence type="ECO:0000256" key="2">
    <source>
        <dbReference type="ARBA" id="ARBA00022729"/>
    </source>
</evidence>
<dbReference type="InterPro" id="IPR043504">
    <property type="entry name" value="Peptidase_S1_PA_chymotrypsin"/>
</dbReference>
<dbReference type="InterPro" id="IPR018114">
    <property type="entry name" value="TRYPSIN_HIS"/>
</dbReference>
<evidence type="ECO:0000256" key="5">
    <source>
        <dbReference type="ARBA" id="ARBA00023157"/>
    </source>
</evidence>
<dbReference type="PROSITE" id="PS00135">
    <property type="entry name" value="TRYPSIN_SER"/>
    <property type="match status" value="1"/>
</dbReference>
<keyword evidence="5" id="KW-1015">Disulfide bond</keyword>
<dbReference type="CDD" id="cd00190">
    <property type="entry name" value="Tryp_SPc"/>
    <property type="match status" value="1"/>
</dbReference>
<proteinExistence type="predicted"/>